<evidence type="ECO:0000256" key="7">
    <source>
        <dbReference type="ARBA" id="ARBA00022676"/>
    </source>
</evidence>
<proteinExistence type="inferred from homology"/>
<evidence type="ECO:0000256" key="6">
    <source>
        <dbReference type="ARBA" id="ARBA00022490"/>
    </source>
</evidence>
<keyword evidence="7 15" id="KW-0328">Glycosyltransferase</keyword>
<gene>
    <name evidence="17" type="primary">hpt</name>
    <name evidence="17" type="ORF">NX772_02255</name>
</gene>
<reference evidence="17" key="1">
    <citation type="submission" date="2022-08" db="EMBL/GenBank/DDBJ databases">
        <title>Complete genome sequence of Mycoplasma molare type strain H 542.</title>
        <authorList>
            <person name="Spergser J."/>
        </authorList>
    </citation>
    <scope>NUCLEOTIDE SEQUENCE</scope>
    <source>
        <strain evidence="17">H 542</strain>
    </source>
</reference>
<keyword evidence="9 15" id="KW-0479">Metal-binding</keyword>
<dbReference type="GO" id="GO:0016757">
    <property type="term" value="F:glycosyltransferase activity"/>
    <property type="evidence" value="ECO:0007669"/>
    <property type="project" value="UniProtKB-KW"/>
</dbReference>
<dbReference type="InterPro" id="IPR005904">
    <property type="entry name" value="Hxn_phspho_trans"/>
</dbReference>
<accession>A0ABY5TWE8</accession>
<keyword evidence="18" id="KW-1185">Reference proteome</keyword>
<evidence type="ECO:0000256" key="11">
    <source>
        <dbReference type="ARBA" id="ARBA00022741"/>
    </source>
</evidence>
<keyword evidence="8 15" id="KW-0808">Transferase</keyword>
<evidence type="ECO:0000256" key="1">
    <source>
        <dbReference type="ARBA" id="ARBA00001946"/>
    </source>
</evidence>
<sequence length="186" mass="21282">MTENNIDKRIKKVLYNREFLENVIKNLAKWVNETYKDSKDLIIVGLLKGSIPFLAQLIKDVTVDHIIDFMTLSSYEGAQKSKGSVKVIMDLAYDVMDKDVLIIEDIIDSGITIEKVVELLKSKKPKSVKVLTLLNKPTGRKNNYNPDKFGIEVPHEFLVGFGLDVKEKLRNLPYIGIFDEKTFDDF</sequence>
<dbReference type="Proteomes" id="UP001058364">
    <property type="component" value="Chromosome"/>
</dbReference>
<dbReference type="SUPFAM" id="SSF53271">
    <property type="entry name" value="PRTase-like"/>
    <property type="match status" value="1"/>
</dbReference>
<evidence type="ECO:0000256" key="2">
    <source>
        <dbReference type="ARBA" id="ARBA00004496"/>
    </source>
</evidence>
<dbReference type="Gene3D" id="3.40.50.2020">
    <property type="match status" value="1"/>
</dbReference>
<keyword evidence="12 15" id="KW-0460">Magnesium</keyword>
<comment type="catalytic activity">
    <reaction evidence="13">
        <text>GMP + diphosphate = guanine + 5-phospho-alpha-D-ribose 1-diphosphate</text>
        <dbReference type="Rhea" id="RHEA:25424"/>
        <dbReference type="ChEBI" id="CHEBI:16235"/>
        <dbReference type="ChEBI" id="CHEBI:33019"/>
        <dbReference type="ChEBI" id="CHEBI:58017"/>
        <dbReference type="ChEBI" id="CHEBI:58115"/>
        <dbReference type="EC" id="2.4.2.8"/>
    </reaction>
    <physiologicalReaction direction="right-to-left" evidence="13">
        <dbReference type="Rhea" id="RHEA:25426"/>
    </physiologicalReaction>
</comment>
<comment type="similarity">
    <text evidence="5 15">Belongs to the purine/pyrimidine phosphoribosyltransferase family.</text>
</comment>
<keyword evidence="11 15" id="KW-0547">Nucleotide-binding</keyword>
<name>A0ABY5TWE8_9BACT</name>
<comment type="pathway">
    <text evidence="4">Purine metabolism; GMP biosynthesis via salvage pathway; GMP from guanine: step 1/1.</text>
</comment>
<dbReference type="InterPro" id="IPR029057">
    <property type="entry name" value="PRTase-like"/>
</dbReference>
<dbReference type="InterPro" id="IPR000836">
    <property type="entry name" value="PRTase_dom"/>
</dbReference>
<comment type="pathway">
    <text evidence="3 15">Purine metabolism; IMP biosynthesis via salvage pathway; IMP from hypoxanthine: step 1/1.</text>
</comment>
<organism evidence="17 18">
    <name type="scientific">Mesomycoplasma molare</name>
    <dbReference type="NCBI Taxonomy" id="171288"/>
    <lineage>
        <taxon>Bacteria</taxon>
        <taxon>Bacillati</taxon>
        <taxon>Mycoplasmatota</taxon>
        <taxon>Mycoplasmoidales</taxon>
        <taxon>Metamycoplasmataceae</taxon>
        <taxon>Mesomycoplasma</taxon>
    </lineage>
</organism>
<evidence type="ECO:0000256" key="10">
    <source>
        <dbReference type="ARBA" id="ARBA00022726"/>
    </source>
</evidence>
<dbReference type="CDD" id="cd06223">
    <property type="entry name" value="PRTases_typeI"/>
    <property type="match status" value="1"/>
</dbReference>
<keyword evidence="6 15" id="KW-0963">Cytoplasm</keyword>
<evidence type="ECO:0000256" key="9">
    <source>
        <dbReference type="ARBA" id="ARBA00022723"/>
    </source>
</evidence>
<dbReference type="NCBIfam" id="TIGR01203">
    <property type="entry name" value="HGPRTase"/>
    <property type="match status" value="1"/>
</dbReference>
<evidence type="ECO:0000256" key="4">
    <source>
        <dbReference type="ARBA" id="ARBA00004676"/>
    </source>
</evidence>
<protein>
    <recommendedName>
        <fullName evidence="15">Hypoxanthine phosphoribosyltransferase</fullName>
        <ecNumber evidence="15">2.4.2.8</ecNumber>
    </recommendedName>
</protein>
<comment type="subcellular location">
    <subcellularLocation>
        <location evidence="2 15">Cytoplasm</location>
    </subcellularLocation>
</comment>
<evidence type="ECO:0000313" key="17">
    <source>
        <dbReference type="EMBL" id="UWD33911.1"/>
    </source>
</evidence>
<evidence type="ECO:0000256" key="5">
    <source>
        <dbReference type="ARBA" id="ARBA00008391"/>
    </source>
</evidence>
<evidence type="ECO:0000256" key="13">
    <source>
        <dbReference type="ARBA" id="ARBA00048811"/>
    </source>
</evidence>
<evidence type="ECO:0000256" key="12">
    <source>
        <dbReference type="ARBA" id="ARBA00022842"/>
    </source>
</evidence>
<evidence type="ECO:0000259" key="16">
    <source>
        <dbReference type="Pfam" id="PF00156"/>
    </source>
</evidence>
<dbReference type="EMBL" id="CP103423">
    <property type="protein sequence ID" value="UWD33911.1"/>
    <property type="molecule type" value="Genomic_DNA"/>
</dbReference>
<dbReference type="InterPro" id="IPR050408">
    <property type="entry name" value="HGPRT"/>
</dbReference>
<evidence type="ECO:0000256" key="3">
    <source>
        <dbReference type="ARBA" id="ARBA00004669"/>
    </source>
</evidence>
<dbReference type="Pfam" id="PF00156">
    <property type="entry name" value="Pribosyltran"/>
    <property type="match status" value="1"/>
</dbReference>
<dbReference type="EC" id="2.4.2.8" evidence="15"/>
<dbReference type="PANTHER" id="PTHR43340">
    <property type="entry name" value="HYPOXANTHINE-GUANINE PHOSPHORIBOSYLTRANSFERASE"/>
    <property type="match status" value="1"/>
</dbReference>
<evidence type="ECO:0000313" key="18">
    <source>
        <dbReference type="Proteomes" id="UP001058364"/>
    </source>
</evidence>
<evidence type="ECO:0000256" key="15">
    <source>
        <dbReference type="RuleBase" id="RU364099"/>
    </source>
</evidence>
<comment type="cofactor">
    <cofactor evidence="1 15">
        <name>Mg(2+)</name>
        <dbReference type="ChEBI" id="CHEBI:18420"/>
    </cofactor>
</comment>
<keyword evidence="10 15" id="KW-0660">Purine salvage</keyword>
<evidence type="ECO:0000256" key="8">
    <source>
        <dbReference type="ARBA" id="ARBA00022679"/>
    </source>
</evidence>
<comment type="catalytic activity">
    <reaction evidence="14">
        <text>IMP + diphosphate = hypoxanthine + 5-phospho-alpha-D-ribose 1-diphosphate</text>
        <dbReference type="Rhea" id="RHEA:17973"/>
        <dbReference type="ChEBI" id="CHEBI:17368"/>
        <dbReference type="ChEBI" id="CHEBI:33019"/>
        <dbReference type="ChEBI" id="CHEBI:58017"/>
        <dbReference type="ChEBI" id="CHEBI:58053"/>
        <dbReference type="EC" id="2.4.2.8"/>
    </reaction>
    <physiologicalReaction direction="right-to-left" evidence="14">
        <dbReference type="Rhea" id="RHEA:17975"/>
    </physiologicalReaction>
</comment>
<evidence type="ECO:0000256" key="14">
    <source>
        <dbReference type="ARBA" id="ARBA00049402"/>
    </source>
</evidence>
<dbReference type="PANTHER" id="PTHR43340:SF1">
    <property type="entry name" value="HYPOXANTHINE PHOSPHORIBOSYLTRANSFERASE"/>
    <property type="match status" value="1"/>
</dbReference>
<dbReference type="RefSeq" id="WP_027123484.1">
    <property type="nucleotide sequence ID" value="NZ_CP103423.1"/>
</dbReference>
<feature type="domain" description="Phosphoribosyltransferase" evidence="16">
    <location>
        <begin position="20"/>
        <end position="165"/>
    </location>
</feature>